<dbReference type="InterPro" id="IPR010921">
    <property type="entry name" value="Trp_repressor/repl_initiator"/>
</dbReference>
<evidence type="ECO:0000313" key="2">
    <source>
        <dbReference type="Proteomes" id="UP000321386"/>
    </source>
</evidence>
<dbReference type="AlphaFoldDB" id="A0A510UZP2"/>
<dbReference type="RefSeq" id="WP_146807394.1">
    <property type="nucleotide sequence ID" value="NZ_BJUA01000016.1"/>
</dbReference>
<name>A0A510UZP2_9CELL</name>
<evidence type="ECO:0008006" key="3">
    <source>
        <dbReference type="Google" id="ProtNLM"/>
    </source>
</evidence>
<gene>
    <name evidence="1" type="ORF">CPE01_27440</name>
</gene>
<dbReference type="GO" id="GO:0006313">
    <property type="term" value="P:DNA transposition"/>
    <property type="evidence" value="ECO:0007669"/>
    <property type="project" value="InterPro"/>
</dbReference>
<dbReference type="Pfam" id="PF01527">
    <property type="entry name" value="HTH_Tnp_1"/>
    <property type="match status" value="1"/>
</dbReference>
<reference evidence="1 2" key="1">
    <citation type="submission" date="2019-07" db="EMBL/GenBank/DDBJ databases">
        <title>Whole genome shotgun sequence of Cellulomonas persica NBRC 101101.</title>
        <authorList>
            <person name="Hosoyama A."/>
            <person name="Uohara A."/>
            <person name="Ohji S."/>
            <person name="Ichikawa N."/>
        </authorList>
    </citation>
    <scope>NUCLEOTIDE SEQUENCE [LARGE SCALE GENOMIC DNA]</scope>
    <source>
        <strain evidence="1 2">NBRC 101101</strain>
    </source>
</reference>
<keyword evidence="2" id="KW-1185">Reference proteome</keyword>
<organism evidence="1 2">
    <name type="scientific">Cellulomonas persica</name>
    <dbReference type="NCBI Taxonomy" id="76861"/>
    <lineage>
        <taxon>Bacteria</taxon>
        <taxon>Bacillati</taxon>
        <taxon>Actinomycetota</taxon>
        <taxon>Actinomycetes</taxon>
        <taxon>Micrococcales</taxon>
        <taxon>Cellulomonadaceae</taxon>
        <taxon>Cellulomonas</taxon>
    </lineage>
</organism>
<sequence length="103" mass="11849">MSEKRKYRQFTPEQKTEVVLAGLRGDRSVRDVCREYEISETLYYSWRDKLLEGGKAALASSNARTPEHVEVVELKKKVAALERSLGRKTYELEIAGALSRDWT</sequence>
<dbReference type="SUPFAM" id="SSF48295">
    <property type="entry name" value="TrpR-like"/>
    <property type="match status" value="1"/>
</dbReference>
<accession>A0A510UZP2</accession>
<dbReference type="OrthoDB" id="5521406at2"/>
<dbReference type="Gene3D" id="1.10.10.10">
    <property type="entry name" value="Winged helix-like DNA-binding domain superfamily/Winged helix DNA-binding domain"/>
    <property type="match status" value="1"/>
</dbReference>
<proteinExistence type="predicted"/>
<dbReference type="GO" id="GO:0043565">
    <property type="term" value="F:sequence-specific DNA binding"/>
    <property type="evidence" value="ECO:0007669"/>
    <property type="project" value="InterPro"/>
</dbReference>
<protein>
    <recommendedName>
        <fullName evidence="3">Transposase</fullName>
    </recommendedName>
</protein>
<dbReference type="InterPro" id="IPR036388">
    <property type="entry name" value="WH-like_DNA-bd_sf"/>
</dbReference>
<dbReference type="Proteomes" id="UP000321386">
    <property type="component" value="Unassembled WGS sequence"/>
</dbReference>
<dbReference type="GO" id="GO:0004803">
    <property type="term" value="F:transposase activity"/>
    <property type="evidence" value="ECO:0007669"/>
    <property type="project" value="InterPro"/>
</dbReference>
<dbReference type="InterPro" id="IPR002514">
    <property type="entry name" value="Transposase_8"/>
</dbReference>
<dbReference type="EMBL" id="BJUA01000016">
    <property type="protein sequence ID" value="GEK19011.1"/>
    <property type="molecule type" value="Genomic_DNA"/>
</dbReference>
<comment type="caution">
    <text evidence="1">The sequence shown here is derived from an EMBL/GenBank/DDBJ whole genome shotgun (WGS) entry which is preliminary data.</text>
</comment>
<evidence type="ECO:0000313" key="1">
    <source>
        <dbReference type="EMBL" id="GEK19011.1"/>
    </source>
</evidence>